<dbReference type="EMBL" id="CAFBLR010000002">
    <property type="protein sequence ID" value="CAB4857712.1"/>
    <property type="molecule type" value="Genomic_DNA"/>
</dbReference>
<protein>
    <submittedName>
        <fullName evidence="3">Unannotated protein</fullName>
    </submittedName>
</protein>
<dbReference type="Pfam" id="PF12697">
    <property type="entry name" value="Abhydrolase_6"/>
    <property type="match status" value="1"/>
</dbReference>
<dbReference type="InterPro" id="IPR029058">
    <property type="entry name" value="AB_hydrolase_fold"/>
</dbReference>
<dbReference type="AlphaFoldDB" id="A0A6J6PKM3"/>
<dbReference type="EMBL" id="CAEZXX010000015">
    <property type="protein sequence ID" value="CAB4697403.1"/>
    <property type="molecule type" value="Genomic_DNA"/>
</dbReference>
<dbReference type="GO" id="GO:0016020">
    <property type="term" value="C:membrane"/>
    <property type="evidence" value="ECO:0007669"/>
    <property type="project" value="TreeGrafter"/>
</dbReference>
<accession>A0A6J6PKM3</accession>
<reference evidence="3" key="1">
    <citation type="submission" date="2020-05" db="EMBL/GenBank/DDBJ databases">
        <authorList>
            <person name="Chiriac C."/>
            <person name="Salcher M."/>
            <person name="Ghai R."/>
            <person name="Kavagutti S V."/>
        </authorList>
    </citation>
    <scope>NUCLEOTIDE SEQUENCE</scope>
</reference>
<evidence type="ECO:0000313" key="3">
    <source>
        <dbReference type="EMBL" id="CAB4697403.1"/>
    </source>
</evidence>
<dbReference type="EMBL" id="CAFBQP010000149">
    <property type="protein sequence ID" value="CAB5068602.1"/>
    <property type="molecule type" value="Genomic_DNA"/>
</dbReference>
<evidence type="ECO:0000259" key="2">
    <source>
        <dbReference type="Pfam" id="PF12697"/>
    </source>
</evidence>
<dbReference type="SUPFAM" id="SSF53474">
    <property type="entry name" value="alpha/beta-Hydrolases"/>
    <property type="match status" value="1"/>
</dbReference>
<dbReference type="PANTHER" id="PTHR43798:SF31">
    <property type="entry name" value="AB HYDROLASE SUPERFAMILY PROTEIN YCLE"/>
    <property type="match status" value="1"/>
</dbReference>
<sequence length="250" mass="27248">MSLAIEEDGPELALLVVLVHGSMDRMAGFAKIARRLATDYRVLRYDRRGYGASVAHPGPFSVSDHADDLIEVLGDRRAVLVGHSMGGNVVLAVADRRPDLVRGVAVYETPLTWTPEWPANSTSRTIGNDGRDPGDVAEAFMQGMIGRERWERLPETSRLARRAEGRVLLGEMISVRDEAPWDAARIGVPVMVGRGSLARPHHLDGMIRLAAMIGGAQLVTLDGCHHMAHTAASDQFVDELIVPVIRRALP</sequence>
<feature type="domain" description="AB hydrolase-1" evidence="2">
    <location>
        <begin position="16"/>
        <end position="238"/>
    </location>
</feature>
<evidence type="ECO:0000256" key="1">
    <source>
        <dbReference type="ARBA" id="ARBA00022801"/>
    </source>
</evidence>
<keyword evidence="1" id="KW-0378">Hydrolase</keyword>
<dbReference type="EMBL" id="CAEZYY010000014">
    <property type="protein sequence ID" value="CAB4755292.1"/>
    <property type="molecule type" value="Genomic_DNA"/>
</dbReference>
<dbReference type="GO" id="GO:0016787">
    <property type="term" value="F:hydrolase activity"/>
    <property type="evidence" value="ECO:0007669"/>
    <property type="project" value="UniProtKB-KW"/>
</dbReference>
<gene>
    <name evidence="3" type="ORF">UFOPK2602_00381</name>
    <name evidence="4" type="ORF">UFOPK2806_01274</name>
    <name evidence="5" type="ORF">UFOPK3417_00047</name>
    <name evidence="6" type="ORF">UFOPK4306_02449</name>
</gene>
<dbReference type="PANTHER" id="PTHR43798">
    <property type="entry name" value="MONOACYLGLYCEROL LIPASE"/>
    <property type="match status" value="1"/>
</dbReference>
<name>A0A6J6PKM3_9ZZZZ</name>
<organism evidence="3">
    <name type="scientific">freshwater metagenome</name>
    <dbReference type="NCBI Taxonomy" id="449393"/>
    <lineage>
        <taxon>unclassified sequences</taxon>
        <taxon>metagenomes</taxon>
        <taxon>ecological metagenomes</taxon>
    </lineage>
</organism>
<evidence type="ECO:0000313" key="6">
    <source>
        <dbReference type="EMBL" id="CAB5068602.1"/>
    </source>
</evidence>
<evidence type="ECO:0000313" key="5">
    <source>
        <dbReference type="EMBL" id="CAB4857712.1"/>
    </source>
</evidence>
<dbReference type="Gene3D" id="3.40.50.1820">
    <property type="entry name" value="alpha/beta hydrolase"/>
    <property type="match status" value="1"/>
</dbReference>
<proteinExistence type="predicted"/>
<dbReference type="PRINTS" id="PR00111">
    <property type="entry name" value="ABHYDROLASE"/>
</dbReference>
<dbReference type="InterPro" id="IPR000073">
    <property type="entry name" value="AB_hydrolase_1"/>
</dbReference>
<dbReference type="InterPro" id="IPR050266">
    <property type="entry name" value="AB_hydrolase_sf"/>
</dbReference>
<evidence type="ECO:0000313" key="4">
    <source>
        <dbReference type="EMBL" id="CAB4755292.1"/>
    </source>
</evidence>